<keyword evidence="8" id="KW-1185">Reference proteome</keyword>
<dbReference type="OrthoDB" id="448280at2759"/>
<dbReference type="HOGENOM" id="CLU_027089_2_0_1"/>
<accession>A0A0C3DYR3</accession>
<evidence type="ECO:0000256" key="4">
    <source>
        <dbReference type="ARBA" id="ARBA00023136"/>
    </source>
</evidence>
<feature type="transmembrane region" description="Helical" evidence="6">
    <location>
        <begin position="478"/>
        <end position="498"/>
    </location>
</feature>
<dbReference type="AlphaFoldDB" id="A0A0C3DYR3"/>
<name>A0A0C3DYR3_9AGAM</name>
<evidence type="ECO:0000313" key="7">
    <source>
        <dbReference type="EMBL" id="KIM61016.1"/>
    </source>
</evidence>
<feature type="transmembrane region" description="Helical" evidence="6">
    <location>
        <begin position="372"/>
        <end position="392"/>
    </location>
</feature>
<feature type="region of interest" description="Disordered" evidence="5">
    <location>
        <begin position="125"/>
        <end position="255"/>
    </location>
</feature>
<feature type="compositionally biased region" description="Polar residues" evidence="5">
    <location>
        <begin position="172"/>
        <end position="181"/>
    </location>
</feature>
<evidence type="ECO:0000256" key="3">
    <source>
        <dbReference type="ARBA" id="ARBA00022989"/>
    </source>
</evidence>
<feature type="transmembrane region" description="Helical" evidence="6">
    <location>
        <begin position="444"/>
        <end position="466"/>
    </location>
</feature>
<reference evidence="7 8" key="1">
    <citation type="submission" date="2014-04" db="EMBL/GenBank/DDBJ databases">
        <authorList>
            <consortium name="DOE Joint Genome Institute"/>
            <person name="Kuo A."/>
            <person name="Kohler A."/>
            <person name="Nagy L.G."/>
            <person name="Floudas D."/>
            <person name="Copeland A."/>
            <person name="Barry K.W."/>
            <person name="Cichocki N."/>
            <person name="Veneault-Fourrey C."/>
            <person name="LaButti K."/>
            <person name="Lindquist E.A."/>
            <person name="Lipzen A."/>
            <person name="Lundell T."/>
            <person name="Morin E."/>
            <person name="Murat C."/>
            <person name="Sun H."/>
            <person name="Tunlid A."/>
            <person name="Henrissat B."/>
            <person name="Grigoriev I.V."/>
            <person name="Hibbett D.S."/>
            <person name="Martin F."/>
            <person name="Nordberg H.P."/>
            <person name="Cantor M.N."/>
            <person name="Hua S.X."/>
        </authorList>
    </citation>
    <scope>NUCLEOTIDE SEQUENCE [LARGE SCALE GENOMIC DNA]</scope>
    <source>
        <strain evidence="7 8">Foug A</strain>
    </source>
</reference>
<dbReference type="InParanoid" id="A0A0C3DYR3"/>
<dbReference type="GO" id="GO:0005385">
    <property type="term" value="F:zinc ion transmembrane transporter activity"/>
    <property type="evidence" value="ECO:0007669"/>
    <property type="project" value="TreeGrafter"/>
</dbReference>
<evidence type="ECO:0000313" key="8">
    <source>
        <dbReference type="Proteomes" id="UP000053989"/>
    </source>
</evidence>
<gene>
    <name evidence="7" type="ORF">SCLCIDRAFT_1216322</name>
</gene>
<feature type="transmembrane region" description="Helical" evidence="6">
    <location>
        <begin position="510"/>
        <end position="531"/>
    </location>
</feature>
<dbReference type="Proteomes" id="UP000053989">
    <property type="component" value="Unassembled WGS sequence"/>
</dbReference>
<feature type="compositionally biased region" description="Low complexity" evidence="5">
    <location>
        <begin position="145"/>
        <end position="161"/>
    </location>
</feature>
<evidence type="ECO:0008006" key="9">
    <source>
        <dbReference type="Google" id="ProtNLM"/>
    </source>
</evidence>
<feature type="compositionally biased region" description="Basic residues" evidence="5">
    <location>
        <begin position="182"/>
        <end position="202"/>
    </location>
</feature>
<evidence type="ECO:0000256" key="5">
    <source>
        <dbReference type="SAM" id="MobiDB-lite"/>
    </source>
</evidence>
<protein>
    <recommendedName>
        <fullName evidence="9">Zinc/iron permease</fullName>
    </recommendedName>
</protein>
<reference evidence="8" key="2">
    <citation type="submission" date="2015-01" db="EMBL/GenBank/DDBJ databases">
        <title>Evolutionary Origins and Diversification of the Mycorrhizal Mutualists.</title>
        <authorList>
            <consortium name="DOE Joint Genome Institute"/>
            <consortium name="Mycorrhizal Genomics Consortium"/>
            <person name="Kohler A."/>
            <person name="Kuo A."/>
            <person name="Nagy L.G."/>
            <person name="Floudas D."/>
            <person name="Copeland A."/>
            <person name="Barry K.W."/>
            <person name="Cichocki N."/>
            <person name="Veneault-Fourrey C."/>
            <person name="LaButti K."/>
            <person name="Lindquist E.A."/>
            <person name="Lipzen A."/>
            <person name="Lundell T."/>
            <person name="Morin E."/>
            <person name="Murat C."/>
            <person name="Riley R."/>
            <person name="Ohm R."/>
            <person name="Sun H."/>
            <person name="Tunlid A."/>
            <person name="Henrissat B."/>
            <person name="Grigoriev I.V."/>
            <person name="Hibbett D.S."/>
            <person name="Martin F."/>
        </authorList>
    </citation>
    <scope>NUCLEOTIDE SEQUENCE [LARGE SCALE GENOMIC DNA]</scope>
    <source>
        <strain evidence="8">Foug A</strain>
    </source>
</reference>
<feature type="transmembrane region" description="Helical" evidence="6">
    <location>
        <begin position="343"/>
        <end position="366"/>
    </location>
</feature>
<dbReference type="EMBL" id="KN822056">
    <property type="protein sequence ID" value="KIM61016.1"/>
    <property type="molecule type" value="Genomic_DNA"/>
</dbReference>
<evidence type="ECO:0000256" key="2">
    <source>
        <dbReference type="ARBA" id="ARBA00022692"/>
    </source>
</evidence>
<keyword evidence="4 6" id="KW-0472">Membrane</keyword>
<dbReference type="GO" id="GO:0005886">
    <property type="term" value="C:plasma membrane"/>
    <property type="evidence" value="ECO:0007669"/>
    <property type="project" value="TreeGrafter"/>
</dbReference>
<keyword evidence="2 6" id="KW-0812">Transmembrane</keyword>
<dbReference type="InterPro" id="IPR003689">
    <property type="entry name" value="ZIP"/>
</dbReference>
<evidence type="ECO:0000256" key="1">
    <source>
        <dbReference type="ARBA" id="ARBA00004141"/>
    </source>
</evidence>
<keyword evidence="3 6" id="KW-1133">Transmembrane helix</keyword>
<feature type="transmembrane region" description="Helical" evidence="6">
    <location>
        <begin position="95"/>
        <end position="114"/>
    </location>
</feature>
<evidence type="ECO:0000256" key="6">
    <source>
        <dbReference type="SAM" id="Phobius"/>
    </source>
</evidence>
<feature type="transmembrane region" description="Helical" evidence="6">
    <location>
        <begin position="53"/>
        <end position="75"/>
    </location>
</feature>
<feature type="transmembrane region" description="Helical" evidence="6">
    <location>
        <begin position="20"/>
        <end position="41"/>
    </location>
</feature>
<dbReference type="STRING" id="1036808.A0A0C3DYR3"/>
<comment type="subcellular location">
    <subcellularLocation>
        <location evidence="1">Membrane</location>
        <topology evidence="1">Multi-pass membrane protein</topology>
    </subcellularLocation>
</comment>
<sequence length="532" mass="57587">MSFNPALEDADPASTTGIQTRLLAILVIFVVSLFASFFPTLSKHVSYLRIPRIVFFIGKHFGTGVILATAFAHLLQDAFDALKDPVVLARWKIGRHTGLIILASLLSIFLVEYISTSYVDCLQSYSSPSSTPPRDPSPDRDEPRSSQATAPKIANGAAAAAPHDTDPERQPLLSTGNGHTGKQSHTHTSVHKDCHHHCHEHGHRVDQHAPHSHHQHAPFYGTTHTHPQDHVRTRTTSATSIHHAHRDTAGGNNHNGGVVILEGHHRHELRTAHSAHHDRGPRLPSLYGEEERGRRVVGCMHDRDEHGHGHHGHHHAHGHVHGLAGDVYGGAEKEVRVGEKRQIIGILVLQLGIMIHSFVIGLTLAIMSGSEFASLLIAVVFHQLFEGFSLGIRIASLPSFSSCTHGEAAVHPAASHDHLLPDDAYISPHEKHLSKFIAVLKPTLACLFAITTPAGIGLGLLVFRTGADIAHVRLTQGLMSAISAGMLIYAACVEMLAADFVMDPTLWRSGWVRQAIAVGSLVLGVCAMGVIS</sequence>
<organism evidence="7 8">
    <name type="scientific">Scleroderma citrinum Foug A</name>
    <dbReference type="NCBI Taxonomy" id="1036808"/>
    <lineage>
        <taxon>Eukaryota</taxon>
        <taxon>Fungi</taxon>
        <taxon>Dikarya</taxon>
        <taxon>Basidiomycota</taxon>
        <taxon>Agaricomycotina</taxon>
        <taxon>Agaricomycetes</taxon>
        <taxon>Agaricomycetidae</taxon>
        <taxon>Boletales</taxon>
        <taxon>Sclerodermatineae</taxon>
        <taxon>Sclerodermataceae</taxon>
        <taxon>Scleroderma</taxon>
    </lineage>
</organism>
<dbReference type="PANTHER" id="PTHR11040">
    <property type="entry name" value="ZINC/IRON TRANSPORTER"/>
    <property type="match status" value="1"/>
</dbReference>
<dbReference type="PANTHER" id="PTHR11040:SF44">
    <property type="entry name" value="PROTEIN ZNTC-RELATED"/>
    <property type="match status" value="1"/>
</dbReference>
<proteinExistence type="predicted"/>
<dbReference type="Pfam" id="PF02535">
    <property type="entry name" value="Zip"/>
    <property type="match status" value="2"/>
</dbReference>